<sequence length="244" mass="28703">MTSEQLWINYKEKDNREAKDELIIRYVPLVKIIAGRLYNNYNAHIEFDDLLGYGVIGLIDAIDKFDHTKNIKFETYANIRIRGAIIDQIRHMDWIPRSTRQKYRKIEEVIEKLQKIYGFDISDELVAEEMGLSLEEYSKLLGEVTTYAIISLEEKIDDNSNFDIKSKNIEFQPEDKYVDEEMKTILTQIISKLPEKEKMVLQLYYYSELTYKEIAEVLSISESRVSQIHTKAISKLKISLEEIV</sequence>
<dbReference type="PRINTS" id="PR00046">
    <property type="entry name" value="SIGMA70FCT"/>
</dbReference>
<dbReference type="PROSITE" id="PS00716">
    <property type="entry name" value="SIGMA70_2"/>
    <property type="match status" value="1"/>
</dbReference>
<dbReference type="RefSeq" id="WP_194699992.1">
    <property type="nucleotide sequence ID" value="NZ_JADKNH010000001.1"/>
</dbReference>
<reference evidence="6 7" key="1">
    <citation type="submission" date="2020-11" db="EMBL/GenBank/DDBJ databases">
        <title>Fusibacter basophilias sp. nov.</title>
        <authorList>
            <person name="Qiu D."/>
        </authorList>
    </citation>
    <scope>NUCLEOTIDE SEQUENCE [LARGE SCALE GENOMIC DNA]</scope>
    <source>
        <strain evidence="6 7">Q10-2</strain>
    </source>
</reference>
<dbReference type="NCBIfam" id="TIGR02937">
    <property type="entry name" value="sigma70-ECF"/>
    <property type="match status" value="1"/>
</dbReference>
<dbReference type="Pfam" id="PF04545">
    <property type="entry name" value="Sigma70_r4"/>
    <property type="match status" value="1"/>
</dbReference>
<gene>
    <name evidence="6" type="ORF">ISU02_01410</name>
</gene>
<dbReference type="NCBIfam" id="TIGR02479">
    <property type="entry name" value="FliA_WhiG"/>
    <property type="match status" value="1"/>
</dbReference>
<dbReference type="Gene3D" id="1.20.140.160">
    <property type="match status" value="1"/>
</dbReference>
<dbReference type="PIRSF" id="PIRSF000770">
    <property type="entry name" value="RNA_pol_sigma-SigE/K"/>
    <property type="match status" value="1"/>
</dbReference>
<keyword evidence="7" id="KW-1185">Reference proteome</keyword>
<comment type="caution">
    <text evidence="6">The sequence shown here is derived from an EMBL/GenBank/DDBJ whole genome shotgun (WGS) entry which is preliminary data.</text>
</comment>
<organism evidence="6 7">
    <name type="scientific">Fusibacter ferrireducens</name>
    <dbReference type="NCBI Taxonomy" id="2785058"/>
    <lineage>
        <taxon>Bacteria</taxon>
        <taxon>Bacillati</taxon>
        <taxon>Bacillota</taxon>
        <taxon>Clostridia</taxon>
        <taxon>Eubacteriales</taxon>
        <taxon>Eubacteriales Family XII. Incertae Sedis</taxon>
        <taxon>Fusibacter</taxon>
    </lineage>
</organism>
<name>A0ABR9ZMQ6_9FIRM</name>
<dbReference type="CDD" id="cd06171">
    <property type="entry name" value="Sigma70_r4"/>
    <property type="match status" value="1"/>
</dbReference>
<evidence type="ECO:0000259" key="5">
    <source>
        <dbReference type="PROSITE" id="PS00716"/>
    </source>
</evidence>
<keyword evidence="3" id="KW-0238">DNA-binding</keyword>
<dbReference type="InterPro" id="IPR000943">
    <property type="entry name" value="RNA_pol_sigma70"/>
</dbReference>
<dbReference type="InterPro" id="IPR012845">
    <property type="entry name" value="RNA_pol_sigma_FliA_WhiG"/>
</dbReference>
<dbReference type="InterPro" id="IPR007627">
    <property type="entry name" value="RNA_pol_sigma70_r2"/>
</dbReference>
<dbReference type="NCBIfam" id="NF005413">
    <property type="entry name" value="PRK06986.1"/>
    <property type="match status" value="1"/>
</dbReference>
<dbReference type="InterPro" id="IPR014284">
    <property type="entry name" value="RNA_pol_sigma-70_dom"/>
</dbReference>
<dbReference type="EMBL" id="JADKNH010000001">
    <property type="protein sequence ID" value="MBF4691753.1"/>
    <property type="molecule type" value="Genomic_DNA"/>
</dbReference>
<keyword evidence="1" id="KW-0805">Transcription regulation</keyword>
<dbReference type="Proteomes" id="UP000614200">
    <property type="component" value="Unassembled WGS sequence"/>
</dbReference>
<keyword evidence="2" id="KW-0731">Sigma factor</keyword>
<dbReference type="InterPro" id="IPR013325">
    <property type="entry name" value="RNA_pol_sigma_r2"/>
</dbReference>
<dbReference type="SUPFAM" id="SSF88946">
    <property type="entry name" value="Sigma2 domain of RNA polymerase sigma factors"/>
    <property type="match status" value="1"/>
</dbReference>
<evidence type="ECO:0000256" key="2">
    <source>
        <dbReference type="ARBA" id="ARBA00023082"/>
    </source>
</evidence>
<dbReference type="InterPro" id="IPR007630">
    <property type="entry name" value="RNA_pol_sigma70_r4"/>
</dbReference>
<accession>A0ABR9ZMQ6</accession>
<feature type="domain" description="RNA polymerase sigma-70" evidence="5">
    <location>
        <begin position="210"/>
        <end position="236"/>
    </location>
</feature>
<dbReference type="Pfam" id="PF04542">
    <property type="entry name" value="Sigma70_r2"/>
    <property type="match status" value="1"/>
</dbReference>
<dbReference type="InterPro" id="IPR013324">
    <property type="entry name" value="RNA_pol_sigma_r3/r4-like"/>
</dbReference>
<evidence type="ECO:0000256" key="4">
    <source>
        <dbReference type="ARBA" id="ARBA00023163"/>
    </source>
</evidence>
<protein>
    <submittedName>
        <fullName evidence="6">FliA/WhiG family RNA polymerase sigma factor</fullName>
    </submittedName>
</protein>
<proteinExistence type="predicted"/>
<evidence type="ECO:0000256" key="3">
    <source>
        <dbReference type="ARBA" id="ARBA00023125"/>
    </source>
</evidence>
<evidence type="ECO:0000313" key="6">
    <source>
        <dbReference type="EMBL" id="MBF4691753.1"/>
    </source>
</evidence>
<dbReference type="Gene3D" id="1.10.1740.10">
    <property type="match status" value="1"/>
</dbReference>
<keyword evidence="4" id="KW-0804">Transcription</keyword>
<dbReference type="PANTHER" id="PTHR30385:SF7">
    <property type="entry name" value="RNA POLYMERASE SIGMA FACTOR FLIA"/>
    <property type="match status" value="1"/>
</dbReference>
<dbReference type="SUPFAM" id="SSF88659">
    <property type="entry name" value="Sigma3 and sigma4 domains of RNA polymerase sigma factors"/>
    <property type="match status" value="2"/>
</dbReference>
<dbReference type="PANTHER" id="PTHR30385">
    <property type="entry name" value="SIGMA FACTOR F FLAGELLAR"/>
    <property type="match status" value="1"/>
</dbReference>
<evidence type="ECO:0000256" key="1">
    <source>
        <dbReference type="ARBA" id="ARBA00023015"/>
    </source>
</evidence>
<evidence type="ECO:0000313" key="7">
    <source>
        <dbReference type="Proteomes" id="UP000614200"/>
    </source>
</evidence>